<evidence type="ECO:0000313" key="4">
    <source>
        <dbReference type="Proteomes" id="UP001165065"/>
    </source>
</evidence>
<comment type="caution">
    <text evidence="3">The sequence shown here is derived from an EMBL/GenBank/DDBJ whole genome shotgun (WGS) entry which is preliminary data.</text>
</comment>
<evidence type="ECO:0000313" key="3">
    <source>
        <dbReference type="EMBL" id="GMI34956.1"/>
    </source>
</evidence>
<dbReference type="GO" id="GO:0006508">
    <property type="term" value="P:proteolysis"/>
    <property type="evidence" value="ECO:0007669"/>
    <property type="project" value="InterPro"/>
</dbReference>
<reference evidence="4" key="1">
    <citation type="journal article" date="2023" name="Commun. Biol.">
        <title>Genome analysis of Parmales, the sister group of diatoms, reveals the evolutionary specialization of diatoms from phago-mixotrophs to photoautotrophs.</title>
        <authorList>
            <person name="Ban H."/>
            <person name="Sato S."/>
            <person name="Yoshikawa S."/>
            <person name="Yamada K."/>
            <person name="Nakamura Y."/>
            <person name="Ichinomiya M."/>
            <person name="Sato N."/>
            <person name="Blanc-Mathieu R."/>
            <person name="Endo H."/>
            <person name="Kuwata A."/>
            <person name="Ogata H."/>
        </authorList>
    </citation>
    <scope>NUCLEOTIDE SEQUENCE [LARGE SCALE GENOMIC DNA]</scope>
</reference>
<accession>A0A9W7L781</accession>
<dbReference type="OrthoDB" id="5175656at2759"/>
<gene>
    <name evidence="3" type="ORF">TrCOL_g10981</name>
</gene>
<name>A0A9W7L781_9STRA</name>
<keyword evidence="2" id="KW-0732">Signal</keyword>
<keyword evidence="4" id="KW-1185">Reference proteome</keyword>
<dbReference type="PANTHER" id="PTHR12994:SF17">
    <property type="entry name" value="LD30995P"/>
    <property type="match status" value="1"/>
</dbReference>
<dbReference type="GO" id="GO:0070004">
    <property type="term" value="F:cysteine-type exopeptidase activity"/>
    <property type="evidence" value="ECO:0007669"/>
    <property type="project" value="InterPro"/>
</dbReference>
<feature type="chain" id="PRO_5040965822" evidence="2">
    <location>
        <begin position="25"/>
        <end position="530"/>
    </location>
</feature>
<dbReference type="GO" id="GO:0016805">
    <property type="term" value="F:dipeptidase activity"/>
    <property type="evidence" value="ECO:0007669"/>
    <property type="project" value="InterPro"/>
</dbReference>
<feature type="signal peptide" evidence="2">
    <location>
        <begin position="1"/>
        <end position="24"/>
    </location>
</feature>
<dbReference type="Pfam" id="PF03577">
    <property type="entry name" value="Peptidase_C69"/>
    <property type="match status" value="1"/>
</dbReference>
<dbReference type="AlphaFoldDB" id="A0A9W7L781"/>
<organism evidence="3 4">
    <name type="scientific">Triparma columacea</name>
    <dbReference type="NCBI Taxonomy" id="722753"/>
    <lineage>
        <taxon>Eukaryota</taxon>
        <taxon>Sar</taxon>
        <taxon>Stramenopiles</taxon>
        <taxon>Ochrophyta</taxon>
        <taxon>Bolidophyceae</taxon>
        <taxon>Parmales</taxon>
        <taxon>Triparmaceae</taxon>
        <taxon>Triparma</taxon>
    </lineage>
</organism>
<dbReference type="PANTHER" id="PTHR12994">
    <property type="entry name" value="SECERNIN"/>
    <property type="match status" value="1"/>
</dbReference>
<comment type="similarity">
    <text evidence="1">Belongs to the peptidase C69 family. Secernin subfamily.</text>
</comment>
<dbReference type="Proteomes" id="UP001165065">
    <property type="component" value="Unassembled WGS sequence"/>
</dbReference>
<proteinExistence type="inferred from homology"/>
<evidence type="ECO:0000256" key="1">
    <source>
        <dbReference type="ARBA" id="ARBA00005705"/>
    </source>
</evidence>
<dbReference type="EMBL" id="BRYA01000888">
    <property type="protein sequence ID" value="GMI34956.1"/>
    <property type="molecule type" value="Genomic_DNA"/>
</dbReference>
<dbReference type="InterPro" id="IPR005322">
    <property type="entry name" value="Peptidase_C69"/>
</dbReference>
<sequence length="530" mass="58026">MMNKVHRVHYALFIIFLLPLLSHSCSTIVAGREATTTGAVIVSHSNDGDGDVAGNLRKVPPSSYTLPLNRSVSRGSIPQVAETVGYFTEGYAIMNEYQVALGESTCVGIYPPGGGGILNIVDLGQLCLERSRSASECIDVMGSLASTYGYNDNAESLFVTDTVDAYVFHILPSSTGTSSIWVAQLIPPSHVSAVMNAFIIRNVDLSSDLYSSNLLYEASLLGWDPSTPLDFSLLFSGDNEGTCKYSSGRRVWSVFNNLSPSISLSPTYSSYLQSNYGVSHPPDKLVNATTLRTLMRDTFEGTPYALSTIPAGGPFSTPSRWVTPQLVSNETVCWERSISIFRSIVTIVAESRSWLPDPVGGLLHFTSHSSRAAIYSPFVVGMKVITPSYSSNSMATLGRGVSAFWGARYLYNILEIRADLAILDVREMQRYAEDVVGSNLTALVDDSYSSGSMSLQKAQDLYNTNAERNVVRMWDMSDEVVMNFADGYCNGCEEGPRHLGYPQSWLDEVYKREERVGKGKKGKKRKKGKK</sequence>
<protein>
    <submittedName>
        <fullName evidence="3">Uncharacterized protein</fullName>
    </submittedName>
</protein>
<evidence type="ECO:0000256" key="2">
    <source>
        <dbReference type="SAM" id="SignalP"/>
    </source>
</evidence>